<dbReference type="GO" id="GO:0010073">
    <property type="term" value="P:meristem maintenance"/>
    <property type="evidence" value="ECO:0007669"/>
    <property type="project" value="InterPro"/>
</dbReference>
<accession>A0A444ZYN8</accession>
<dbReference type="Pfam" id="PF10536">
    <property type="entry name" value="PMD"/>
    <property type="match status" value="1"/>
</dbReference>
<reference evidence="2 3" key="1">
    <citation type="submission" date="2019-01" db="EMBL/GenBank/DDBJ databases">
        <title>Sequencing of cultivated peanut Arachis hypogaea provides insights into genome evolution and oil improvement.</title>
        <authorList>
            <person name="Chen X."/>
        </authorList>
    </citation>
    <scope>NUCLEOTIDE SEQUENCE [LARGE SCALE GENOMIC DNA]</scope>
    <source>
        <strain evidence="3">cv. Fuhuasheng</strain>
        <tissue evidence="2">Leaves</tissue>
    </source>
</reference>
<protein>
    <recommendedName>
        <fullName evidence="1">Aminotransferase-like plant mobile domain-containing protein</fullName>
    </recommendedName>
</protein>
<organism evidence="2 3">
    <name type="scientific">Arachis hypogaea</name>
    <name type="common">Peanut</name>
    <dbReference type="NCBI Taxonomy" id="3818"/>
    <lineage>
        <taxon>Eukaryota</taxon>
        <taxon>Viridiplantae</taxon>
        <taxon>Streptophyta</taxon>
        <taxon>Embryophyta</taxon>
        <taxon>Tracheophyta</taxon>
        <taxon>Spermatophyta</taxon>
        <taxon>Magnoliopsida</taxon>
        <taxon>eudicotyledons</taxon>
        <taxon>Gunneridae</taxon>
        <taxon>Pentapetalae</taxon>
        <taxon>rosids</taxon>
        <taxon>fabids</taxon>
        <taxon>Fabales</taxon>
        <taxon>Fabaceae</taxon>
        <taxon>Papilionoideae</taxon>
        <taxon>50 kb inversion clade</taxon>
        <taxon>dalbergioids sensu lato</taxon>
        <taxon>Dalbergieae</taxon>
        <taxon>Pterocarpus clade</taxon>
        <taxon>Arachis</taxon>
    </lineage>
</organism>
<sequence length="68" mass="7983">MFDNSLIMPFMECWHLETHTFHLSWGGCTITLQDIAYHLRQHANGEPVGWCFRDFHTWLSSYSVPGLL</sequence>
<dbReference type="PANTHER" id="PTHR46033:SF8">
    <property type="entry name" value="PROTEIN MAINTENANCE OF MERISTEMS-LIKE"/>
    <property type="match status" value="1"/>
</dbReference>
<dbReference type="InterPro" id="IPR019557">
    <property type="entry name" value="AminoTfrase-like_pln_mobile"/>
</dbReference>
<dbReference type="AlphaFoldDB" id="A0A444ZYN8"/>
<dbReference type="Proteomes" id="UP000289738">
    <property type="component" value="Chromosome B03"/>
</dbReference>
<dbReference type="EMBL" id="SDMP01000013">
    <property type="protein sequence ID" value="RYR19298.1"/>
    <property type="molecule type" value="Genomic_DNA"/>
</dbReference>
<dbReference type="InterPro" id="IPR044824">
    <property type="entry name" value="MAIN-like"/>
</dbReference>
<dbReference type="PANTHER" id="PTHR46033">
    <property type="entry name" value="PROTEIN MAIN-LIKE 2"/>
    <property type="match status" value="1"/>
</dbReference>
<gene>
    <name evidence="2" type="ORF">Ahy_B03g064052</name>
</gene>
<comment type="caution">
    <text evidence="2">The sequence shown here is derived from an EMBL/GenBank/DDBJ whole genome shotgun (WGS) entry which is preliminary data.</text>
</comment>
<feature type="domain" description="Aminotransferase-like plant mobile" evidence="1">
    <location>
        <begin position="3"/>
        <end position="48"/>
    </location>
</feature>
<name>A0A444ZYN8_ARAHY</name>
<evidence type="ECO:0000313" key="2">
    <source>
        <dbReference type="EMBL" id="RYR19298.1"/>
    </source>
</evidence>
<evidence type="ECO:0000313" key="3">
    <source>
        <dbReference type="Proteomes" id="UP000289738"/>
    </source>
</evidence>
<evidence type="ECO:0000259" key="1">
    <source>
        <dbReference type="Pfam" id="PF10536"/>
    </source>
</evidence>
<proteinExistence type="predicted"/>
<keyword evidence="3" id="KW-1185">Reference proteome</keyword>